<accession>A0AAN7AGG0</accession>
<feature type="region of interest" description="Disordered" evidence="3">
    <location>
        <begin position="1"/>
        <end position="31"/>
    </location>
</feature>
<sequence length="448" mass="51089">MDNPNRLNQPRPLRPAPLSDTPSSSITGRFVLPPRRNTSTAACDTCRTKRTKCDNLRPSCSRCLGSKIKCVYDTKEDETNTQALKRKKAELDKQIGDLMELFGYLHDRAIEEAQFILARIRTVHDPIQVLQSIKDAENLLPHRPSKHRHIGLEAIPNDIVLPAQPWTRLVSDAAVSELVSQFFTRDPYLFPAIDRDTFIAEMRNQNPTQAHLCTPLLVNTICAFSCLYTSHSLAEIFLKESKQLLDDEYGRPSLSSALALYLMYMISVFLGRDRAGIHFRHMSFDMLRYLDLENGFPNLHGNSPLEADERRRLSLAMWGLFFVESRAYVLYHQSPLIHPPSVPRLFDANTTPTSPRRSHTPEISYAGPTSTSRVGAPQPSRDARFFDMACDLAVLQYEIALYNEQHDSTGQDQQGRWELYSKWRAWLLDLASHQQPDANSTSQTVYLR</sequence>
<keyword evidence="1" id="KW-0479">Metal-binding</keyword>
<dbReference type="PROSITE" id="PS50048">
    <property type="entry name" value="ZN2_CY6_FUNGAL_2"/>
    <property type="match status" value="1"/>
</dbReference>
<dbReference type="CDD" id="cd12148">
    <property type="entry name" value="fungal_TF_MHR"/>
    <property type="match status" value="1"/>
</dbReference>
<keyword evidence="2" id="KW-0539">Nucleus</keyword>
<evidence type="ECO:0000259" key="4">
    <source>
        <dbReference type="PROSITE" id="PS50048"/>
    </source>
</evidence>
<dbReference type="Pfam" id="PF04082">
    <property type="entry name" value="Fungal_trans"/>
    <property type="match status" value="1"/>
</dbReference>
<reference evidence="5" key="1">
    <citation type="journal article" date="2023" name="Mol. Phylogenet. Evol.">
        <title>Genome-scale phylogeny and comparative genomics of the fungal order Sordariales.</title>
        <authorList>
            <person name="Hensen N."/>
            <person name="Bonometti L."/>
            <person name="Westerberg I."/>
            <person name="Brannstrom I.O."/>
            <person name="Guillou S."/>
            <person name="Cros-Aarteil S."/>
            <person name="Calhoun S."/>
            <person name="Haridas S."/>
            <person name="Kuo A."/>
            <person name="Mondo S."/>
            <person name="Pangilinan J."/>
            <person name="Riley R."/>
            <person name="LaButti K."/>
            <person name="Andreopoulos B."/>
            <person name="Lipzen A."/>
            <person name="Chen C."/>
            <person name="Yan M."/>
            <person name="Daum C."/>
            <person name="Ng V."/>
            <person name="Clum A."/>
            <person name="Steindorff A."/>
            <person name="Ohm R.A."/>
            <person name="Martin F."/>
            <person name="Silar P."/>
            <person name="Natvig D.O."/>
            <person name="Lalanne C."/>
            <person name="Gautier V."/>
            <person name="Ament-Velasquez S.L."/>
            <person name="Kruys A."/>
            <person name="Hutchinson M.I."/>
            <person name="Powell A.J."/>
            <person name="Barry K."/>
            <person name="Miller A.N."/>
            <person name="Grigoriev I.V."/>
            <person name="Debuchy R."/>
            <person name="Gladieux P."/>
            <person name="Hiltunen Thoren M."/>
            <person name="Johannesson H."/>
        </authorList>
    </citation>
    <scope>NUCLEOTIDE SEQUENCE</scope>
    <source>
        <strain evidence="5">PSN309</strain>
    </source>
</reference>
<dbReference type="GO" id="GO:0000981">
    <property type="term" value="F:DNA-binding transcription factor activity, RNA polymerase II-specific"/>
    <property type="evidence" value="ECO:0007669"/>
    <property type="project" value="InterPro"/>
</dbReference>
<evidence type="ECO:0000313" key="5">
    <source>
        <dbReference type="EMBL" id="KAK4187686.1"/>
    </source>
</evidence>
<dbReference type="PANTHER" id="PTHR47256">
    <property type="entry name" value="ZN(II)2CYS6 TRANSCRIPTION FACTOR (EUROFUNG)-RELATED"/>
    <property type="match status" value="1"/>
</dbReference>
<dbReference type="InterPro" id="IPR036864">
    <property type="entry name" value="Zn2-C6_fun-type_DNA-bd_sf"/>
</dbReference>
<dbReference type="GO" id="GO:0006351">
    <property type="term" value="P:DNA-templated transcription"/>
    <property type="evidence" value="ECO:0007669"/>
    <property type="project" value="InterPro"/>
</dbReference>
<dbReference type="AlphaFoldDB" id="A0AAN7AGG0"/>
<evidence type="ECO:0000256" key="2">
    <source>
        <dbReference type="ARBA" id="ARBA00023242"/>
    </source>
</evidence>
<feature type="non-terminal residue" evidence="5">
    <location>
        <position position="448"/>
    </location>
</feature>
<proteinExistence type="predicted"/>
<feature type="domain" description="Zn(2)-C6 fungal-type" evidence="4">
    <location>
        <begin position="42"/>
        <end position="72"/>
    </location>
</feature>
<protein>
    <submittedName>
        <fullName evidence="5">Nitrogen assimilation transcription factor nirA</fullName>
    </submittedName>
</protein>
<comment type="caution">
    <text evidence="5">The sequence shown here is derived from an EMBL/GenBank/DDBJ whole genome shotgun (WGS) entry which is preliminary data.</text>
</comment>
<dbReference type="SUPFAM" id="SSF57701">
    <property type="entry name" value="Zn2/Cys6 DNA-binding domain"/>
    <property type="match status" value="1"/>
</dbReference>
<keyword evidence="6" id="KW-1185">Reference proteome</keyword>
<evidence type="ECO:0000256" key="3">
    <source>
        <dbReference type="SAM" id="MobiDB-lite"/>
    </source>
</evidence>
<dbReference type="Proteomes" id="UP001302126">
    <property type="component" value="Unassembled WGS sequence"/>
</dbReference>
<evidence type="ECO:0000256" key="1">
    <source>
        <dbReference type="ARBA" id="ARBA00022723"/>
    </source>
</evidence>
<dbReference type="GO" id="GO:0008270">
    <property type="term" value="F:zinc ion binding"/>
    <property type="evidence" value="ECO:0007669"/>
    <property type="project" value="InterPro"/>
</dbReference>
<dbReference type="SMART" id="SM00066">
    <property type="entry name" value="GAL4"/>
    <property type="match status" value="1"/>
</dbReference>
<dbReference type="InterPro" id="IPR001138">
    <property type="entry name" value="Zn2Cys6_DnaBD"/>
</dbReference>
<dbReference type="InterPro" id="IPR053187">
    <property type="entry name" value="Notoamide_regulator"/>
</dbReference>
<dbReference type="PANTHER" id="PTHR47256:SF1">
    <property type="entry name" value="ZN(II)2CYS6 TRANSCRIPTION FACTOR (EUROFUNG)"/>
    <property type="match status" value="1"/>
</dbReference>
<dbReference type="CDD" id="cd00067">
    <property type="entry name" value="GAL4"/>
    <property type="match status" value="1"/>
</dbReference>
<dbReference type="InterPro" id="IPR007219">
    <property type="entry name" value="XnlR_reg_dom"/>
</dbReference>
<dbReference type="Gene3D" id="4.10.240.10">
    <property type="entry name" value="Zn(2)-C6 fungal-type DNA-binding domain"/>
    <property type="match status" value="1"/>
</dbReference>
<name>A0AAN7AGG0_9PEZI</name>
<dbReference type="EMBL" id="MU864399">
    <property type="protein sequence ID" value="KAK4187686.1"/>
    <property type="molecule type" value="Genomic_DNA"/>
</dbReference>
<feature type="compositionally biased region" description="Low complexity" evidence="3">
    <location>
        <begin position="1"/>
        <end position="11"/>
    </location>
</feature>
<dbReference type="Pfam" id="PF00172">
    <property type="entry name" value="Zn_clus"/>
    <property type="match status" value="1"/>
</dbReference>
<dbReference type="GO" id="GO:0003677">
    <property type="term" value="F:DNA binding"/>
    <property type="evidence" value="ECO:0007669"/>
    <property type="project" value="InterPro"/>
</dbReference>
<dbReference type="PROSITE" id="PS00463">
    <property type="entry name" value="ZN2_CY6_FUNGAL_1"/>
    <property type="match status" value="1"/>
</dbReference>
<reference evidence="5" key="2">
    <citation type="submission" date="2023-05" db="EMBL/GenBank/DDBJ databases">
        <authorList>
            <consortium name="Lawrence Berkeley National Laboratory"/>
            <person name="Steindorff A."/>
            <person name="Hensen N."/>
            <person name="Bonometti L."/>
            <person name="Westerberg I."/>
            <person name="Brannstrom I.O."/>
            <person name="Guillou S."/>
            <person name="Cros-Aarteil S."/>
            <person name="Calhoun S."/>
            <person name="Haridas S."/>
            <person name="Kuo A."/>
            <person name="Mondo S."/>
            <person name="Pangilinan J."/>
            <person name="Riley R."/>
            <person name="Labutti K."/>
            <person name="Andreopoulos B."/>
            <person name="Lipzen A."/>
            <person name="Chen C."/>
            <person name="Yanf M."/>
            <person name="Daum C."/>
            <person name="Ng V."/>
            <person name="Clum A."/>
            <person name="Ohm R."/>
            <person name="Martin F."/>
            <person name="Silar P."/>
            <person name="Natvig D."/>
            <person name="Lalanne C."/>
            <person name="Gautier V."/>
            <person name="Ament-Velasquez S.L."/>
            <person name="Kruys A."/>
            <person name="Hutchinson M.I."/>
            <person name="Powell A.J."/>
            <person name="Barry K."/>
            <person name="Miller A.N."/>
            <person name="Grigoriev I.V."/>
            <person name="Debuchy R."/>
            <person name="Gladieux P."/>
            <person name="Thoren M.H."/>
            <person name="Johannesson H."/>
        </authorList>
    </citation>
    <scope>NUCLEOTIDE SEQUENCE</scope>
    <source>
        <strain evidence="5">PSN309</strain>
    </source>
</reference>
<evidence type="ECO:0000313" key="6">
    <source>
        <dbReference type="Proteomes" id="UP001302126"/>
    </source>
</evidence>
<gene>
    <name evidence="5" type="ORF">QBC35DRAFT_384346</name>
</gene>
<organism evidence="5 6">
    <name type="scientific">Podospora australis</name>
    <dbReference type="NCBI Taxonomy" id="1536484"/>
    <lineage>
        <taxon>Eukaryota</taxon>
        <taxon>Fungi</taxon>
        <taxon>Dikarya</taxon>
        <taxon>Ascomycota</taxon>
        <taxon>Pezizomycotina</taxon>
        <taxon>Sordariomycetes</taxon>
        <taxon>Sordariomycetidae</taxon>
        <taxon>Sordariales</taxon>
        <taxon>Podosporaceae</taxon>
        <taxon>Podospora</taxon>
    </lineage>
</organism>
<feature type="region of interest" description="Disordered" evidence="3">
    <location>
        <begin position="350"/>
        <end position="378"/>
    </location>
</feature>